<keyword evidence="1" id="KW-1185">Reference proteome</keyword>
<dbReference type="Proteomes" id="UP000887564">
    <property type="component" value="Unplaced"/>
</dbReference>
<sequence>MSFLSNKLPSGSRKAFTSCKMVPLELRRRRIAICRACQLDSFTLFDIVFRYRASLHSRSVKHCKREKDGWLGEVAFLS</sequence>
<evidence type="ECO:0000313" key="2">
    <source>
        <dbReference type="WBParaSite" id="PEQ_0001176501-mRNA-1"/>
    </source>
</evidence>
<reference evidence="2" key="1">
    <citation type="submission" date="2022-11" db="UniProtKB">
        <authorList>
            <consortium name="WormBaseParasite"/>
        </authorList>
    </citation>
    <scope>IDENTIFICATION</scope>
</reference>
<proteinExistence type="predicted"/>
<organism evidence="1 2">
    <name type="scientific">Parascaris equorum</name>
    <name type="common">Equine roundworm</name>
    <dbReference type="NCBI Taxonomy" id="6256"/>
    <lineage>
        <taxon>Eukaryota</taxon>
        <taxon>Metazoa</taxon>
        <taxon>Ecdysozoa</taxon>
        <taxon>Nematoda</taxon>
        <taxon>Chromadorea</taxon>
        <taxon>Rhabditida</taxon>
        <taxon>Spirurina</taxon>
        <taxon>Ascaridomorpha</taxon>
        <taxon>Ascaridoidea</taxon>
        <taxon>Ascarididae</taxon>
        <taxon>Parascaris</taxon>
    </lineage>
</organism>
<protein>
    <submittedName>
        <fullName evidence="2">Uncharacterized protein</fullName>
    </submittedName>
</protein>
<name>A0A914RZ25_PAREQ</name>
<dbReference type="AlphaFoldDB" id="A0A914RZ25"/>
<evidence type="ECO:0000313" key="1">
    <source>
        <dbReference type="Proteomes" id="UP000887564"/>
    </source>
</evidence>
<dbReference type="WBParaSite" id="PEQ_0001176501-mRNA-1">
    <property type="protein sequence ID" value="PEQ_0001176501-mRNA-1"/>
    <property type="gene ID" value="PEQ_0001176501"/>
</dbReference>
<accession>A0A914RZ25</accession>